<gene>
    <name evidence="2" type="ORF">SDC9_193838</name>
</gene>
<feature type="domain" description="HTH marR-type" evidence="1">
    <location>
        <begin position="1"/>
        <end position="87"/>
    </location>
</feature>
<reference evidence="2" key="1">
    <citation type="submission" date="2019-08" db="EMBL/GenBank/DDBJ databases">
        <authorList>
            <person name="Kucharzyk K."/>
            <person name="Murdoch R.W."/>
            <person name="Higgins S."/>
            <person name="Loffler F."/>
        </authorList>
    </citation>
    <scope>NUCLEOTIDE SEQUENCE</scope>
</reference>
<protein>
    <recommendedName>
        <fullName evidence="1">HTH marR-type domain-containing protein</fullName>
    </recommendedName>
</protein>
<proteinExistence type="predicted"/>
<comment type="caution">
    <text evidence="2">The sequence shown here is derived from an EMBL/GenBank/DDBJ whole genome shotgun (WGS) entry which is preliminary data.</text>
</comment>
<sequence>MAELAEYCGMKKQQLTPIINALERAGYVVRTIDPSNRRIVRACLTERGKALLQEVDENIVAALAPRFAAFSEQEIQEMFSCVKNLASFLEKMP</sequence>
<dbReference type="GO" id="GO:0006950">
    <property type="term" value="P:response to stress"/>
    <property type="evidence" value="ECO:0007669"/>
    <property type="project" value="TreeGrafter"/>
</dbReference>
<evidence type="ECO:0000313" key="2">
    <source>
        <dbReference type="EMBL" id="MPN46255.1"/>
    </source>
</evidence>
<dbReference type="SMART" id="SM00347">
    <property type="entry name" value="HTH_MARR"/>
    <property type="match status" value="1"/>
</dbReference>
<dbReference type="InterPro" id="IPR036390">
    <property type="entry name" value="WH_DNA-bd_sf"/>
</dbReference>
<dbReference type="InterPro" id="IPR000835">
    <property type="entry name" value="HTH_MarR-typ"/>
</dbReference>
<accession>A0A645I4L6</accession>
<dbReference type="PANTHER" id="PTHR33164">
    <property type="entry name" value="TRANSCRIPTIONAL REGULATOR, MARR FAMILY"/>
    <property type="match status" value="1"/>
</dbReference>
<dbReference type="Gene3D" id="1.10.10.10">
    <property type="entry name" value="Winged helix-like DNA-binding domain superfamily/Winged helix DNA-binding domain"/>
    <property type="match status" value="1"/>
</dbReference>
<dbReference type="InterPro" id="IPR039422">
    <property type="entry name" value="MarR/SlyA-like"/>
</dbReference>
<evidence type="ECO:0000259" key="1">
    <source>
        <dbReference type="PROSITE" id="PS50995"/>
    </source>
</evidence>
<dbReference type="InterPro" id="IPR036388">
    <property type="entry name" value="WH-like_DNA-bd_sf"/>
</dbReference>
<dbReference type="Pfam" id="PF01047">
    <property type="entry name" value="MarR"/>
    <property type="match status" value="1"/>
</dbReference>
<dbReference type="EMBL" id="VSSQ01106768">
    <property type="protein sequence ID" value="MPN46255.1"/>
    <property type="molecule type" value="Genomic_DNA"/>
</dbReference>
<organism evidence="2">
    <name type="scientific">bioreactor metagenome</name>
    <dbReference type="NCBI Taxonomy" id="1076179"/>
    <lineage>
        <taxon>unclassified sequences</taxon>
        <taxon>metagenomes</taxon>
        <taxon>ecological metagenomes</taxon>
    </lineage>
</organism>
<dbReference type="AlphaFoldDB" id="A0A645I4L6"/>
<name>A0A645I4L6_9ZZZZ</name>
<dbReference type="PANTHER" id="PTHR33164:SF57">
    <property type="entry name" value="MARR-FAMILY TRANSCRIPTIONAL REGULATOR"/>
    <property type="match status" value="1"/>
</dbReference>
<dbReference type="PROSITE" id="PS50995">
    <property type="entry name" value="HTH_MARR_2"/>
    <property type="match status" value="1"/>
</dbReference>
<dbReference type="GO" id="GO:0003700">
    <property type="term" value="F:DNA-binding transcription factor activity"/>
    <property type="evidence" value="ECO:0007669"/>
    <property type="project" value="InterPro"/>
</dbReference>
<dbReference type="SUPFAM" id="SSF46785">
    <property type="entry name" value="Winged helix' DNA-binding domain"/>
    <property type="match status" value="1"/>
</dbReference>